<accession>A0ABQ5U6L2</accession>
<evidence type="ECO:0008006" key="4">
    <source>
        <dbReference type="Google" id="ProtNLM"/>
    </source>
</evidence>
<keyword evidence="3" id="KW-1185">Reference proteome</keyword>
<sequence length="142" mass="14548">MFSRNSSKKTNGASSATGMPSIIAKGMVVTGDLVSDREIQIEGVVVGNVRAEKLGLGESAHVTGDINAGEIVVRGKVDGNIRGVDVVIAATASVKGNVTNATLQIDPGARIDGHCTHSENPRDLTDPVALFDGAPAETARAD</sequence>
<comment type="caution">
    <text evidence="2">The sequence shown here is derived from an EMBL/GenBank/DDBJ whole genome shotgun (WGS) entry which is preliminary data.</text>
</comment>
<evidence type="ECO:0000256" key="1">
    <source>
        <dbReference type="ARBA" id="ARBA00044755"/>
    </source>
</evidence>
<organism evidence="2 3">
    <name type="scientific">Sneathiella chinensis</name>
    <dbReference type="NCBI Taxonomy" id="349750"/>
    <lineage>
        <taxon>Bacteria</taxon>
        <taxon>Pseudomonadati</taxon>
        <taxon>Pseudomonadota</taxon>
        <taxon>Alphaproteobacteria</taxon>
        <taxon>Sneathiellales</taxon>
        <taxon>Sneathiellaceae</taxon>
        <taxon>Sneathiella</taxon>
    </lineage>
</organism>
<dbReference type="RefSeq" id="WP_169561625.1">
    <property type="nucleotide sequence ID" value="NZ_BSNF01000008.1"/>
</dbReference>
<proteinExistence type="inferred from homology"/>
<dbReference type="PANTHER" id="PTHR35024">
    <property type="entry name" value="HYPOTHETICAL CYTOSOLIC PROTEIN"/>
    <property type="match status" value="1"/>
</dbReference>
<dbReference type="Proteomes" id="UP001161409">
    <property type="component" value="Unassembled WGS sequence"/>
</dbReference>
<gene>
    <name evidence="2" type="ORF">GCM10007924_27800</name>
</gene>
<reference evidence="2" key="2">
    <citation type="submission" date="2023-01" db="EMBL/GenBank/DDBJ databases">
        <title>Draft genome sequence of Sneathiella chinensis strain NBRC 103408.</title>
        <authorList>
            <person name="Sun Q."/>
            <person name="Mori K."/>
        </authorList>
    </citation>
    <scope>NUCLEOTIDE SEQUENCE</scope>
    <source>
        <strain evidence="2">NBRC 103408</strain>
    </source>
</reference>
<evidence type="ECO:0000313" key="3">
    <source>
        <dbReference type="Proteomes" id="UP001161409"/>
    </source>
</evidence>
<reference evidence="2" key="1">
    <citation type="journal article" date="2014" name="Int. J. Syst. Evol. Microbiol.">
        <title>Complete genome of a new Firmicutes species belonging to the dominant human colonic microbiota ('Ruminococcus bicirculans') reveals two chromosomes and a selective capacity to utilize plant glucans.</title>
        <authorList>
            <consortium name="NISC Comparative Sequencing Program"/>
            <person name="Wegmann U."/>
            <person name="Louis P."/>
            <person name="Goesmann A."/>
            <person name="Henrissat B."/>
            <person name="Duncan S.H."/>
            <person name="Flint H.J."/>
        </authorList>
    </citation>
    <scope>NUCLEOTIDE SEQUENCE</scope>
    <source>
        <strain evidence="2">NBRC 103408</strain>
    </source>
</reference>
<dbReference type="EMBL" id="BSNF01000008">
    <property type="protein sequence ID" value="GLQ07559.1"/>
    <property type="molecule type" value="Genomic_DNA"/>
</dbReference>
<comment type="similarity">
    <text evidence="1">Belongs to the bactofilin family.</text>
</comment>
<protein>
    <recommendedName>
        <fullName evidence="4">Cell shape determination protein CcmA</fullName>
    </recommendedName>
</protein>
<dbReference type="Pfam" id="PF04519">
    <property type="entry name" value="Bactofilin"/>
    <property type="match status" value="1"/>
</dbReference>
<evidence type="ECO:0000313" key="2">
    <source>
        <dbReference type="EMBL" id="GLQ07559.1"/>
    </source>
</evidence>
<name>A0ABQ5U6L2_9PROT</name>
<dbReference type="PANTHER" id="PTHR35024:SF4">
    <property type="entry name" value="POLYMER-FORMING CYTOSKELETAL PROTEIN"/>
    <property type="match status" value="1"/>
</dbReference>
<dbReference type="InterPro" id="IPR007607">
    <property type="entry name" value="BacA/B"/>
</dbReference>